<dbReference type="InterPro" id="IPR036868">
    <property type="entry name" value="TusA-like_sf"/>
</dbReference>
<dbReference type="SUPFAM" id="SSF64307">
    <property type="entry name" value="SirA-like"/>
    <property type="match status" value="1"/>
</dbReference>
<dbReference type="PANTHER" id="PTHR33279:SF6">
    <property type="entry name" value="SULFUR CARRIER PROTEIN YEDF-RELATED"/>
    <property type="match status" value="1"/>
</dbReference>
<dbReference type="InterPro" id="IPR001455">
    <property type="entry name" value="TusA-like"/>
</dbReference>
<dbReference type="PROSITE" id="PS01148">
    <property type="entry name" value="UPF0033"/>
    <property type="match status" value="1"/>
</dbReference>
<gene>
    <name evidence="3" type="ORF">A3A87_09575</name>
</gene>
<dbReference type="STRING" id="1817768.A3A87_09575"/>
<proteinExistence type="inferred from homology"/>
<accession>A0A1F6TZD8</accession>
<comment type="similarity">
    <text evidence="1">Belongs to the sulfur carrier protein TusA family.</text>
</comment>
<evidence type="ECO:0000256" key="1">
    <source>
        <dbReference type="ARBA" id="ARBA00008984"/>
    </source>
</evidence>
<organism evidence="3 4">
    <name type="scientific">Candidatus Muproteobacteria bacterium RIFCSPLOWO2_01_FULL_60_18</name>
    <dbReference type="NCBI Taxonomy" id="1817768"/>
    <lineage>
        <taxon>Bacteria</taxon>
        <taxon>Pseudomonadati</taxon>
        <taxon>Pseudomonadota</taxon>
        <taxon>Candidatus Muproteobacteria</taxon>
    </lineage>
</organism>
<sequence>MADFTRQLDFRGLRCPLPVLRAKQALDDMNSGETLRIVATDPASMKNIQAFIGITGNELVEAREEDGKFYYLIKKN</sequence>
<dbReference type="EMBL" id="MFTC01000069">
    <property type="protein sequence ID" value="OGI50442.1"/>
    <property type="molecule type" value="Genomic_DNA"/>
</dbReference>
<dbReference type="Pfam" id="PF01206">
    <property type="entry name" value="TusA"/>
    <property type="match status" value="1"/>
</dbReference>
<evidence type="ECO:0000313" key="3">
    <source>
        <dbReference type="EMBL" id="OGI50442.1"/>
    </source>
</evidence>
<reference evidence="3 4" key="1">
    <citation type="journal article" date="2016" name="Nat. Commun.">
        <title>Thousands of microbial genomes shed light on interconnected biogeochemical processes in an aquifer system.</title>
        <authorList>
            <person name="Anantharaman K."/>
            <person name="Brown C.T."/>
            <person name="Hug L.A."/>
            <person name="Sharon I."/>
            <person name="Castelle C.J."/>
            <person name="Probst A.J."/>
            <person name="Thomas B.C."/>
            <person name="Singh A."/>
            <person name="Wilkins M.J."/>
            <person name="Karaoz U."/>
            <person name="Brodie E.L."/>
            <person name="Williams K.H."/>
            <person name="Hubbard S.S."/>
            <person name="Banfield J.F."/>
        </authorList>
    </citation>
    <scope>NUCLEOTIDE SEQUENCE [LARGE SCALE GENOMIC DNA]</scope>
</reference>
<dbReference type="CDD" id="cd00291">
    <property type="entry name" value="SirA_YedF_YeeD"/>
    <property type="match status" value="1"/>
</dbReference>
<dbReference type="Proteomes" id="UP000179037">
    <property type="component" value="Unassembled WGS sequence"/>
</dbReference>
<dbReference type="AlphaFoldDB" id="A0A1F6TZD8"/>
<protein>
    <submittedName>
        <fullName evidence="3">SirA family protein</fullName>
    </submittedName>
</protein>
<name>A0A1F6TZD8_9PROT</name>
<dbReference type="PANTHER" id="PTHR33279">
    <property type="entry name" value="SULFUR CARRIER PROTEIN YEDF-RELATED"/>
    <property type="match status" value="1"/>
</dbReference>
<dbReference type="Gene3D" id="3.30.110.40">
    <property type="entry name" value="TusA-like domain"/>
    <property type="match status" value="1"/>
</dbReference>
<evidence type="ECO:0000259" key="2">
    <source>
        <dbReference type="PROSITE" id="PS01148"/>
    </source>
</evidence>
<feature type="domain" description="UPF0033" evidence="2">
    <location>
        <begin position="8"/>
        <end position="32"/>
    </location>
</feature>
<comment type="caution">
    <text evidence="3">The sequence shown here is derived from an EMBL/GenBank/DDBJ whole genome shotgun (WGS) entry which is preliminary data.</text>
</comment>
<evidence type="ECO:0000313" key="4">
    <source>
        <dbReference type="Proteomes" id="UP000179037"/>
    </source>
</evidence>